<gene>
    <name evidence="2" type="ORF">SDC9_183018</name>
</gene>
<dbReference type="AlphaFoldDB" id="A0A645H9X9"/>
<protein>
    <submittedName>
        <fullName evidence="2">Uncharacterized protein</fullName>
    </submittedName>
</protein>
<name>A0A645H9X9_9ZZZZ</name>
<organism evidence="2">
    <name type="scientific">bioreactor metagenome</name>
    <dbReference type="NCBI Taxonomy" id="1076179"/>
    <lineage>
        <taxon>unclassified sequences</taxon>
        <taxon>metagenomes</taxon>
        <taxon>ecological metagenomes</taxon>
    </lineage>
</organism>
<sequence>MINHPVWQNACRTGHQQNDGLDKAPDTTKQHGKEHHVQGFLQRGYKLVNRK</sequence>
<comment type="caution">
    <text evidence="2">The sequence shown here is derived from an EMBL/GenBank/DDBJ whole genome shotgun (WGS) entry which is preliminary data.</text>
</comment>
<feature type="compositionally biased region" description="Basic and acidic residues" evidence="1">
    <location>
        <begin position="20"/>
        <end position="37"/>
    </location>
</feature>
<accession>A0A645H9X9</accession>
<feature type="compositionally biased region" description="Polar residues" evidence="1">
    <location>
        <begin position="10"/>
        <end position="19"/>
    </location>
</feature>
<reference evidence="2" key="1">
    <citation type="submission" date="2019-08" db="EMBL/GenBank/DDBJ databases">
        <authorList>
            <person name="Kucharzyk K."/>
            <person name="Murdoch R.W."/>
            <person name="Higgins S."/>
            <person name="Loffler F."/>
        </authorList>
    </citation>
    <scope>NUCLEOTIDE SEQUENCE</scope>
</reference>
<proteinExistence type="predicted"/>
<evidence type="ECO:0000313" key="2">
    <source>
        <dbReference type="EMBL" id="MPN35520.1"/>
    </source>
</evidence>
<dbReference type="EMBL" id="VSSQ01089160">
    <property type="protein sequence ID" value="MPN35520.1"/>
    <property type="molecule type" value="Genomic_DNA"/>
</dbReference>
<feature type="region of interest" description="Disordered" evidence="1">
    <location>
        <begin position="1"/>
        <end position="51"/>
    </location>
</feature>
<evidence type="ECO:0000256" key="1">
    <source>
        <dbReference type="SAM" id="MobiDB-lite"/>
    </source>
</evidence>